<accession>A0ABT6SA02</accession>
<dbReference type="InterPro" id="IPR021115">
    <property type="entry name" value="Pyridoxal-P_BS"/>
</dbReference>
<feature type="region of interest" description="Disordered" evidence="7">
    <location>
        <begin position="492"/>
        <end position="526"/>
    </location>
</feature>
<keyword evidence="3" id="KW-0210">Decarboxylase</keyword>
<feature type="compositionally biased region" description="Low complexity" evidence="7">
    <location>
        <begin position="496"/>
        <end position="514"/>
    </location>
</feature>
<evidence type="ECO:0000256" key="3">
    <source>
        <dbReference type="ARBA" id="ARBA00022793"/>
    </source>
</evidence>
<protein>
    <submittedName>
        <fullName evidence="8">Aminotransferase class V-fold PLP-dependent enzyme</fullName>
    </submittedName>
</protein>
<dbReference type="Gene3D" id="3.90.1150.10">
    <property type="entry name" value="Aspartate Aminotransferase, domain 1"/>
    <property type="match status" value="1"/>
</dbReference>
<dbReference type="InterPro" id="IPR015422">
    <property type="entry name" value="PyrdxlP-dep_Trfase_small"/>
</dbReference>
<comment type="similarity">
    <text evidence="2 6">Belongs to the group II decarboxylase family.</text>
</comment>
<dbReference type="EMBL" id="JASCIQ010000009">
    <property type="protein sequence ID" value="MDI3404333.1"/>
    <property type="molecule type" value="Genomic_DNA"/>
</dbReference>
<evidence type="ECO:0000313" key="9">
    <source>
        <dbReference type="Proteomes" id="UP001223978"/>
    </source>
</evidence>
<dbReference type="InterPro" id="IPR002129">
    <property type="entry name" value="PyrdxlP-dep_de-COase"/>
</dbReference>
<dbReference type="RefSeq" id="WP_282542281.1">
    <property type="nucleotide sequence ID" value="NZ_JASCIQ010000009.1"/>
</dbReference>
<keyword evidence="4 6" id="KW-0663">Pyridoxal phosphate</keyword>
<gene>
    <name evidence="8" type="ORF">QIS96_10935</name>
</gene>
<dbReference type="Pfam" id="PF00282">
    <property type="entry name" value="Pyridoxal_deC"/>
    <property type="match status" value="1"/>
</dbReference>
<dbReference type="SUPFAM" id="SSF53383">
    <property type="entry name" value="PLP-dependent transferases"/>
    <property type="match status" value="1"/>
</dbReference>
<sequence length="526" mass="54480">MNDQTNSTAAVHPASVAGSTEGPAALRQLTAVVLTALADGAVERGGPLPAGGPDAVAADVRAHCSPVLPAEGVGAEDALRGLVQAVTRGAADPSDPHCVAHLHCPPLAVAAAADLAASALNPSMDSWDQAPAAGVVEEEVTKSLAELVYPGPDRTPDALITSGGTESNLVALLLARERARAAGERTVQVVCGANAHHSVQRAAWMLGLPTPAVVDCPAGRMDPRSLDRVLGAYAGMPVLVVATAGTTDEGLIDPLPELADVASAHGAELHVDAAYGGPLLFSDALAPRLAGLDRAVSVTFDLHKLGWQPVAAGILAVRDARQVDHLSFQADYLNADDDTEAGLPDWLGRSIRTSRRPDALKIAVTLRALGRKGLGDLVEHCVRTARDFAAAVEAHPELRVRAGEPGISTVLFRPRAADALPAAEGDALVAAVRRRLLDEGRGVVGRAVAEDPETEGPERKLWLKATLLHPRTGAVDLAALLKLVAHCAAEESAAIPEQQSVQQSVQQPAQQSASEDLRTRTQGVPQ</sequence>
<dbReference type="PANTHER" id="PTHR45677:SF8">
    <property type="entry name" value="CYSTEINE SULFINIC ACID DECARBOXYLASE"/>
    <property type="match status" value="1"/>
</dbReference>
<comment type="cofactor">
    <cofactor evidence="1 6">
        <name>pyridoxal 5'-phosphate</name>
        <dbReference type="ChEBI" id="CHEBI:597326"/>
    </cofactor>
</comment>
<keyword evidence="8" id="KW-0032">Aminotransferase</keyword>
<evidence type="ECO:0000313" key="8">
    <source>
        <dbReference type="EMBL" id="MDI3404333.1"/>
    </source>
</evidence>
<evidence type="ECO:0000256" key="5">
    <source>
        <dbReference type="ARBA" id="ARBA00023239"/>
    </source>
</evidence>
<evidence type="ECO:0000256" key="2">
    <source>
        <dbReference type="ARBA" id="ARBA00009533"/>
    </source>
</evidence>
<evidence type="ECO:0000256" key="6">
    <source>
        <dbReference type="RuleBase" id="RU000382"/>
    </source>
</evidence>
<dbReference type="PROSITE" id="PS00392">
    <property type="entry name" value="DDC_GAD_HDC_YDC"/>
    <property type="match status" value="1"/>
</dbReference>
<name>A0ABT6SA02_9ACTN</name>
<proteinExistence type="inferred from homology"/>
<dbReference type="GO" id="GO:0008483">
    <property type="term" value="F:transaminase activity"/>
    <property type="evidence" value="ECO:0007669"/>
    <property type="project" value="UniProtKB-KW"/>
</dbReference>
<dbReference type="PANTHER" id="PTHR45677">
    <property type="entry name" value="GLUTAMATE DECARBOXYLASE-RELATED"/>
    <property type="match status" value="1"/>
</dbReference>
<dbReference type="InterPro" id="IPR015424">
    <property type="entry name" value="PyrdxlP-dep_Trfase"/>
</dbReference>
<comment type="caution">
    <text evidence="8">The sequence shown here is derived from an EMBL/GenBank/DDBJ whole genome shotgun (WGS) entry which is preliminary data.</text>
</comment>
<dbReference type="Proteomes" id="UP001223978">
    <property type="component" value="Unassembled WGS sequence"/>
</dbReference>
<keyword evidence="5 6" id="KW-0456">Lyase</keyword>
<evidence type="ECO:0000256" key="4">
    <source>
        <dbReference type="ARBA" id="ARBA00022898"/>
    </source>
</evidence>
<keyword evidence="8" id="KW-0808">Transferase</keyword>
<evidence type="ECO:0000256" key="1">
    <source>
        <dbReference type="ARBA" id="ARBA00001933"/>
    </source>
</evidence>
<organism evidence="8 9">
    <name type="scientific">Streptomyces cavernicola</name>
    <dbReference type="NCBI Taxonomy" id="3043613"/>
    <lineage>
        <taxon>Bacteria</taxon>
        <taxon>Bacillati</taxon>
        <taxon>Actinomycetota</taxon>
        <taxon>Actinomycetes</taxon>
        <taxon>Kitasatosporales</taxon>
        <taxon>Streptomycetaceae</taxon>
        <taxon>Streptomyces</taxon>
    </lineage>
</organism>
<reference evidence="8 9" key="1">
    <citation type="submission" date="2023-05" db="EMBL/GenBank/DDBJ databases">
        <title>Draft genome sequence of Streptomyces sp. B-S-A6 isolated from a cave soil in Thailand.</title>
        <authorList>
            <person name="Chamroensaksri N."/>
            <person name="Muangham S."/>
        </authorList>
    </citation>
    <scope>NUCLEOTIDE SEQUENCE [LARGE SCALE GENOMIC DNA]</scope>
    <source>
        <strain evidence="8 9">B-S-A6</strain>
    </source>
</reference>
<evidence type="ECO:0000256" key="7">
    <source>
        <dbReference type="SAM" id="MobiDB-lite"/>
    </source>
</evidence>
<keyword evidence="9" id="KW-1185">Reference proteome</keyword>
<dbReference type="Gene3D" id="3.40.640.10">
    <property type="entry name" value="Type I PLP-dependent aspartate aminotransferase-like (Major domain)"/>
    <property type="match status" value="1"/>
</dbReference>
<dbReference type="InterPro" id="IPR015421">
    <property type="entry name" value="PyrdxlP-dep_Trfase_major"/>
</dbReference>